<evidence type="ECO:0000313" key="3">
    <source>
        <dbReference type="Proteomes" id="UP001473063"/>
    </source>
</evidence>
<dbReference type="Gene3D" id="2.160.10.10">
    <property type="entry name" value="Hexapeptide repeat proteins"/>
    <property type="match status" value="1"/>
</dbReference>
<dbReference type="InterPro" id="IPR001451">
    <property type="entry name" value="Hexapep"/>
</dbReference>
<accession>A0ABV1BIQ8</accession>
<organism evidence="2 3">
    <name type="scientific">Blautia aquisgranensis</name>
    <dbReference type="NCBI Taxonomy" id="3133153"/>
    <lineage>
        <taxon>Bacteria</taxon>
        <taxon>Bacillati</taxon>
        <taxon>Bacillota</taxon>
        <taxon>Clostridia</taxon>
        <taxon>Lachnospirales</taxon>
        <taxon>Lachnospiraceae</taxon>
        <taxon>Blautia</taxon>
    </lineage>
</organism>
<dbReference type="EC" id="2.3.1.-" evidence="1"/>
<name>A0ABV1BIQ8_9FIRM</name>
<dbReference type="SUPFAM" id="SSF51161">
    <property type="entry name" value="Trimeric LpxA-like enzymes"/>
    <property type="match status" value="1"/>
</dbReference>
<evidence type="ECO:0000313" key="2">
    <source>
        <dbReference type="EMBL" id="MEQ2372512.1"/>
    </source>
</evidence>
<dbReference type="Proteomes" id="UP001473063">
    <property type="component" value="Unassembled WGS sequence"/>
</dbReference>
<proteinExistence type="inferred from homology"/>
<protein>
    <recommendedName>
        <fullName evidence="1">Acetyltransferase</fullName>
        <ecNumber evidence="1">2.3.1.-</ecNumber>
    </recommendedName>
</protein>
<reference evidence="2 3" key="1">
    <citation type="submission" date="2024-03" db="EMBL/GenBank/DDBJ databases">
        <title>Human intestinal bacterial collection.</title>
        <authorList>
            <person name="Pauvert C."/>
            <person name="Hitch T.C.A."/>
            <person name="Clavel T."/>
        </authorList>
    </citation>
    <scope>NUCLEOTIDE SEQUENCE [LARGE SCALE GENOMIC DNA]</scope>
    <source>
        <strain evidence="2 3">CLA-JM-H16</strain>
    </source>
</reference>
<gene>
    <name evidence="2" type="ORF">WMO28_16605</name>
</gene>
<dbReference type="InterPro" id="IPR039369">
    <property type="entry name" value="LacA-like"/>
</dbReference>
<dbReference type="CDD" id="cd03357">
    <property type="entry name" value="LbH_MAT_GAT"/>
    <property type="match status" value="1"/>
</dbReference>
<sequence>MDNIYRRDHGMAYISDDAVLAQQKETKKMIREYNQVMPFEPEKGMACLNRTGMKHKKNVYFEPPFYCEYGSHIEVGENFYANTNCVMLDVGKITIGDNVLIGPNVGIYTAGHPIHPESRNSAYEYGIPITIGDNVWVGGSCCILPGVKIGNNVVIGAGSVVTKDIPDNVCAAGNPCKVIREITEEDRPYYFKNRRFDEEAWKKINEK</sequence>
<dbReference type="EMBL" id="JBBMEJ010000039">
    <property type="protein sequence ID" value="MEQ2372512.1"/>
    <property type="molecule type" value="Genomic_DNA"/>
</dbReference>
<evidence type="ECO:0000256" key="1">
    <source>
        <dbReference type="RuleBase" id="RU367021"/>
    </source>
</evidence>
<dbReference type="InterPro" id="IPR011004">
    <property type="entry name" value="Trimer_LpxA-like_sf"/>
</dbReference>
<keyword evidence="1 2" id="KW-0012">Acyltransferase</keyword>
<dbReference type="GO" id="GO:0016746">
    <property type="term" value="F:acyltransferase activity"/>
    <property type="evidence" value="ECO:0007669"/>
    <property type="project" value="UniProtKB-KW"/>
</dbReference>
<keyword evidence="1 2" id="KW-0808">Transferase</keyword>
<dbReference type="PANTHER" id="PTHR43017:SF1">
    <property type="entry name" value="ACETYLTRANSFERASE YJL218W-RELATED"/>
    <property type="match status" value="1"/>
</dbReference>
<comment type="caution">
    <text evidence="2">The sequence shown here is derived from an EMBL/GenBank/DDBJ whole genome shotgun (WGS) entry which is preliminary data.</text>
</comment>
<keyword evidence="3" id="KW-1185">Reference proteome</keyword>
<dbReference type="PANTHER" id="PTHR43017">
    <property type="entry name" value="GALACTOSIDE O-ACETYLTRANSFERASE"/>
    <property type="match status" value="1"/>
</dbReference>
<dbReference type="Pfam" id="PF00132">
    <property type="entry name" value="Hexapep"/>
    <property type="match status" value="1"/>
</dbReference>
<comment type="similarity">
    <text evidence="1">Belongs to the transferase hexapeptide repeat family.</text>
</comment>
<dbReference type="Pfam" id="PF14602">
    <property type="entry name" value="Hexapep_2"/>
    <property type="match status" value="1"/>
</dbReference>
<dbReference type="RefSeq" id="WP_349057693.1">
    <property type="nucleotide sequence ID" value="NZ_JBBMEJ010000039.1"/>
</dbReference>